<evidence type="ECO:0000256" key="8">
    <source>
        <dbReference type="ARBA" id="ARBA00022840"/>
    </source>
</evidence>
<dbReference type="GO" id="GO:0005524">
    <property type="term" value="F:ATP binding"/>
    <property type="evidence" value="ECO:0007669"/>
    <property type="project" value="UniProtKB-KW"/>
</dbReference>
<evidence type="ECO:0000313" key="16">
    <source>
        <dbReference type="Proteomes" id="UP000215509"/>
    </source>
</evidence>
<evidence type="ECO:0000256" key="5">
    <source>
        <dbReference type="ARBA" id="ARBA00022692"/>
    </source>
</evidence>
<evidence type="ECO:0000256" key="3">
    <source>
        <dbReference type="ARBA" id="ARBA00022553"/>
    </source>
</evidence>
<dbReference type="InterPro" id="IPR050640">
    <property type="entry name" value="Bact_2-comp_sensor_kinase"/>
</dbReference>
<dbReference type="EMBL" id="NMQW01000049">
    <property type="protein sequence ID" value="OXM83320.1"/>
    <property type="molecule type" value="Genomic_DNA"/>
</dbReference>
<feature type="transmembrane region" description="Helical" evidence="13">
    <location>
        <begin position="297"/>
        <end position="319"/>
    </location>
</feature>
<dbReference type="SMART" id="SM00387">
    <property type="entry name" value="HATPase_c"/>
    <property type="match status" value="1"/>
</dbReference>
<comment type="subcellular location">
    <subcellularLocation>
        <location evidence="1">Cell membrane</location>
        <topology evidence="1">Multi-pass membrane protein</topology>
    </subcellularLocation>
</comment>
<gene>
    <name evidence="15" type="ORF">CF651_26735</name>
</gene>
<dbReference type="PROSITE" id="PS50885">
    <property type="entry name" value="HAMP"/>
    <property type="match status" value="1"/>
</dbReference>
<evidence type="ECO:0000256" key="4">
    <source>
        <dbReference type="ARBA" id="ARBA00022679"/>
    </source>
</evidence>
<keyword evidence="11 13" id="KW-0472">Membrane</keyword>
<keyword evidence="2" id="KW-1003">Cell membrane</keyword>
<keyword evidence="7 15" id="KW-0418">Kinase</keyword>
<evidence type="ECO:0000256" key="2">
    <source>
        <dbReference type="ARBA" id="ARBA00022475"/>
    </source>
</evidence>
<dbReference type="Gene3D" id="3.30.565.10">
    <property type="entry name" value="Histidine kinase-like ATPase, C-terminal domain"/>
    <property type="match status" value="1"/>
</dbReference>
<dbReference type="SUPFAM" id="SSF55874">
    <property type="entry name" value="ATPase domain of HSP90 chaperone/DNA topoisomerase II/histidine kinase"/>
    <property type="match status" value="1"/>
</dbReference>
<dbReference type="Pfam" id="PF06580">
    <property type="entry name" value="His_kinase"/>
    <property type="match status" value="1"/>
</dbReference>
<keyword evidence="16" id="KW-1185">Reference proteome</keyword>
<protein>
    <submittedName>
        <fullName evidence="15">Sensor histidine kinase</fullName>
    </submittedName>
</protein>
<name>A0A229UIW2_9BACL</name>
<evidence type="ECO:0000256" key="11">
    <source>
        <dbReference type="ARBA" id="ARBA00023136"/>
    </source>
</evidence>
<evidence type="ECO:0000259" key="14">
    <source>
        <dbReference type="PROSITE" id="PS50885"/>
    </source>
</evidence>
<reference evidence="15 16" key="1">
    <citation type="submission" date="2017-07" db="EMBL/GenBank/DDBJ databases">
        <title>Genome sequencing and assembly of Paenibacillus rigui.</title>
        <authorList>
            <person name="Mayilraj S."/>
        </authorList>
    </citation>
    <scope>NUCLEOTIDE SEQUENCE [LARGE SCALE GENOMIC DNA]</scope>
    <source>
        <strain evidence="15 16">JCM 16352</strain>
    </source>
</reference>
<dbReference type="InterPro" id="IPR003660">
    <property type="entry name" value="HAMP_dom"/>
</dbReference>
<keyword evidence="10" id="KW-0902">Two-component regulatory system</keyword>
<dbReference type="GO" id="GO:0005886">
    <property type="term" value="C:plasma membrane"/>
    <property type="evidence" value="ECO:0007669"/>
    <property type="project" value="UniProtKB-SubCell"/>
</dbReference>
<evidence type="ECO:0000313" key="15">
    <source>
        <dbReference type="EMBL" id="OXM83320.1"/>
    </source>
</evidence>
<dbReference type="Gene3D" id="6.10.340.10">
    <property type="match status" value="1"/>
</dbReference>
<dbReference type="SMART" id="SM00304">
    <property type="entry name" value="HAMP"/>
    <property type="match status" value="1"/>
</dbReference>
<evidence type="ECO:0000256" key="10">
    <source>
        <dbReference type="ARBA" id="ARBA00023012"/>
    </source>
</evidence>
<dbReference type="InterPro" id="IPR010559">
    <property type="entry name" value="Sig_transdc_His_kin_internal"/>
</dbReference>
<keyword evidence="6" id="KW-0547">Nucleotide-binding</keyword>
<feature type="coiled-coil region" evidence="12">
    <location>
        <begin position="362"/>
        <end position="389"/>
    </location>
</feature>
<dbReference type="Pfam" id="PF00672">
    <property type="entry name" value="HAMP"/>
    <property type="match status" value="1"/>
</dbReference>
<dbReference type="PANTHER" id="PTHR34220">
    <property type="entry name" value="SENSOR HISTIDINE KINASE YPDA"/>
    <property type="match status" value="1"/>
</dbReference>
<dbReference type="OrthoDB" id="9809348at2"/>
<keyword evidence="9 13" id="KW-1133">Transmembrane helix</keyword>
<sequence length="602" mass="68522">MNRFFYSSSLKKRIWIACITLTVLCITATGVTSYYIASRVTENNAFQLSQNTLNKSAQVLDERLRHIVVSSSTLMISESFKRMMQDAAMRNQESYYQHLSALQSPFAQIKLNESTIESVLISTPIGDFYPTNAVRNMGMPFQSTPMYDLLRQSSTPSIWVGAHEDMLFTGRSRVISLLLEPYTESLNSEVYIVINIKEDAIKQDVYQDFTGKGAQFLLLDSGGKDAVPMATEYDGLKEDTAFLQSMEAAKAGHFEYVLSRPDKTTLLVNYSHLRLVEDWTLISLQSKSELLSQMRLIQWWIVVIMAACALLAFVFSNVLSERLLRPLYKLQGLMHKVERDNTLDVRFDSHFNDEVTKVGHSFNRMLAQLTALIDEVKASEREKRKSEIKALQAQIDPHFLYNTLNTILWKSETAERQDVRDMIISLSKLFQLGLNNGNELTTLEKELEHVRQYMEIQKKCYEGLFAYVIELKAPEWNRLPMIKILLQPLVENSILHGFQHMEHGGFIYIGIDQDGDCLRLTVEDNGSGMDAEEVYAQLTQVTATRSSYALSNVYSRLQLYYGSEARMQLTSEPGVKTVVTLWIPLAGGEPPAALPHRPEEAM</sequence>
<dbReference type="CDD" id="cd06225">
    <property type="entry name" value="HAMP"/>
    <property type="match status" value="1"/>
</dbReference>
<dbReference type="RefSeq" id="WP_094017912.1">
    <property type="nucleotide sequence ID" value="NZ_NMQW01000049.1"/>
</dbReference>
<accession>A0A229UIW2</accession>
<organism evidence="15 16">
    <name type="scientific">Paenibacillus rigui</name>
    <dbReference type="NCBI Taxonomy" id="554312"/>
    <lineage>
        <taxon>Bacteria</taxon>
        <taxon>Bacillati</taxon>
        <taxon>Bacillota</taxon>
        <taxon>Bacilli</taxon>
        <taxon>Bacillales</taxon>
        <taxon>Paenibacillaceae</taxon>
        <taxon>Paenibacillus</taxon>
    </lineage>
</organism>
<evidence type="ECO:0000256" key="9">
    <source>
        <dbReference type="ARBA" id="ARBA00022989"/>
    </source>
</evidence>
<proteinExistence type="predicted"/>
<evidence type="ECO:0000256" key="6">
    <source>
        <dbReference type="ARBA" id="ARBA00022741"/>
    </source>
</evidence>
<dbReference type="SUPFAM" id="SSF158472">
    <property type="entry name" value="HAMP domain-like"/>
    <property type="match status" value="1"/>
</dbReference>
<comment type="caution">
    <text evidence="15">The sequence shown here is derived from an EMBL/GenBank/DDBJ whole genome shotgun (WGS) entry which is preliminary data.</text>
</comment>
<evidence type="ECO:0000256" key="13">
    <source>
        <dbReference type="SAM" id="Phobius"/>
    </source>
</evidence>
<dbReference type="InterPro" id="IPR003594">
    <property type="entry name" value="HATPase_dom"/>
</dbReference>
<dbReference type="GO" id="GO:0000155">
    <property type="term" value="F:phosphorelay sensor kinase activity"/>
    <property type="evidence" value="ECO:0007669"/>
    <property type="project" value="InterPro"/>
</dbReference>
<dbReference type="InterPro" id="IPR036890">
    <property type="entry name" value="HATPase_C_sf"/>
</dbReference>
<dbReference type="Proteomes" id="UP000215509">
    <property type="component" value="Unassembled WGS sequence"/>
</dbReference>
<evidence type="ECO:0000256" key="1">
    <source>
        <dbReference type="ARBA" id="ARBA00004651"/>
    </source>
</evidence>
<keyword evidence="8" id="KW-0067">ATP-binding</keyword>
<dbReference type="Pfam" id="PF02518">
    <property type="entry name" value="HATPase_c"/>
    <property type="match status" value="1"/>
</dbReference>
<keyword evidence="5 13" id="KW-0812">Transmembrane</keyword>
<evidence type="ECO:0000256" key="12">
    <source>
        <dbReference type="SAM" id="Coils"/>
    </source>
</evidence>
<dbReference type="AlphaFoldDB" id="A0A229UIW2"/>
<keyword evidence="4" id="KW-0808">Transferase</keyword>
<evidence type="ECO:0000256" key="7">
    <source>
        <dbReference type="ARBA" id="ARBA00022777"/>
    </source>
</evidence>
<dbReference type="PANTHER" id="PTHR34220:SF11">
    <property type="entry name" value="SENSOR PROTEIN KINASE HPTS"/>
    <property type="match status" value="1"/>
</dbReference>
<keyword evidence="3" id="KW-0597">Phosphoprotein</keyword>
<feature type="domain" description="HAMP" evidence="14">
    <location>
        <begin position="321"/>
        <end position="374"/>
    </location>
</feature>
<keyword evidence="12" id="KW-0175">Coiled coil</keyword>